<dbReference type="Pfam" id="PF23338">
    <property type="entry name" value="PTHB1_hp"/>
    <property type="match status" value="1"/>
</dbReference>
<comment type="caution">
    <text evidence="8">The sequence shown here is derived from an EMBL/GenBank/DDBJ whole genome shotgun (WGS) entry which is preliminary data.</text>
</comment>
<evidence type="ECO:0000259" key="6">
    <source>
        <dbReference type="Pfam" id="PF23338"/>
    </source>
</evidence>
<protein>
    <recommendedName>
        <fullName evidence="10">Protein PTHB1</fullName>
    </recommendedName>
</protein>
<sequence>MSLFKTKEVWSHNCEDEESFDQNSMIVSPLNSEADFIITGSHSGILRIFKPVLDINEGVLQTGYKPTDLILEKSFDSPILQLGVGKLVSGSMLNHLAILHPKQVSIYSMTVKEGATKHGIQYLLKLMYTHSLKRSSANFTIGHFGGTLNRDFICVQSLDGMLSIFEQESFAFSCFISVFLLPGPLVYVRKTDSFVTSGSNWYIQCFKYKKLYDAGHQSPEKGSSSAGKSVISDWDFQLNEGVIELNVLELSTKEYVILILGEKNLYCINDWGKLKFIKRLDYSPLCFTSFTLDTNVMNIVVSETNTVLVYQNTTLKWSAKLHFLPINIKRANLWNLKGCLVILSDEGRLECCYLGTQPSLFVAPPLSYQELDFEKAETELAMLNKIAKDLNNDELKLSSDPTEKYFSMNLFVDPELKTCNHESNISIAYNNQMCKLIIDVKPHGRLEELQITMLVSKPLKCVPDTFFYTDLKENLKCECDIFLNEDNEVPSLKCEVVATFISDTGVPRNLRKWVMLPLNLVIKFCPPQKDNEIKINLNLNRDAVPAAVLFSDLMQDNPLEATGNATGFTNVTECGKTVSVLLAKSSQRYRLQSDSLISSNLMVEQIVFRLRKHFQDDDDFSINFSGSLPLAPLVSCVNSHFNARKELVSLQDNLAQLSSQYRLIEKRLVAKLKTKTPSPLTNQGILLDDTFLEIMSTVDRLSEKNAEMSKIRVELECSLNAVLNLIKLMDLDNKLLPLIESTFQQFVYDVDGQNWEDVLDCNLQYLLRTTLAKSEKDKLRAECTNFEEVKDISKLEKHITQVLERTSKKLSIESMDLIEEKGQGSSFSPEKGEQPIGSSLGKASSRVLSARIKSSISQVPESRDEKNEQV</sequence>
<feature type="domain" description="PTHB1 GAE" evidence="4">
    <location>
        <begin position="433"/>
        <end position="509"/>
    </location>
</feature>
<dbReference type="AlphaFoldDB" id="A0ABD2MMR6"/>
<evidence type="ECO:0000259" key="4">
    <source>
        <dbReference type="Pfam" id="PF14728"/>
    </source>
</evidence>
<dbReference type="InterPro" id="IPR055364">
    <property type="entry name" value="PTHB1_CtH_dom"/>
</dbReference>
<keyword evidence="1" id="KW-0175">Coiled coil</keyword>
<evidence type="ECO:0000259" key="3">
    <source>
        <dbReference type="Pfam" id="PF14727"/>
    </source>
</evidence>
<evidence type="ECO:0000256" key="1">
    <source>
        <dbReference type="SAM" id="Coils"/>
    </source>
</evidence>
<feature type="coiled-coil region" evidence="1">
    <location>
        <begin position="640"/>
        <end position="667"/>
    </location>
</feature>
<evidence type="ECO:0000259" key="7">
    <source>
        <dbReference type="Pfam" id="PF23339"/>
    </source>
</evidence>
<dbReference type="Proteomes" id="UP001516400">
    <property type="component" value="Unassembled WGS sequence"/>
</dbReference>
<feature type="domain" description="PTHB1 C-terminal helix bundle" evidence="7">
    <location>
        <begin position="732"/>
        <end position="805"/>
    </location>
</feature>
<dbReference type="InterPro" id="IPR028073">
    <property type="entry name" value="PHTB1_N_dom"/>
</dbReference>
<dbReference type="Pfam" id="PF23339">
    <property type="entry name" value="PTHB1_CtH"/>
    <property type="match status" value="1"/>
</dbReference>
<dbReference type="EMBL" id="JABFTP020000021">
    <property type="protein sequence ID" value="KAL3267708.1"/>
    <property type="molecule type" value="Genomic_DNA"/>
</dbReference>
<dbReference type="InterPro" id="IPR055362">
    <property type="entry name" value="PTHB1_pf_dom"/>
</dbReference>
<gene>
    <name evidence="8" type="ORF">HHI36_006839</name>
</gene>
<name>A0ABD2MMR6_9CUCU</name>
<evidence type="ECO:0000256" key="2">
    <source>
        <dbReference type="SAM" id="MobiDB-lite"/>
    </source>
</evidence>
<evidence type="ECO:0000313" key="9">
    <source>
        <dbReference type="Proteomes" id="UP001516400"/>
    </source>
</evidence>
<proteinExistence type="predicted"/>
<dbReference type="PANTHER" id="PTHR20991">
    <property type="entry name" value="PARATHYROID HORMONE-RESPONSIVE B1 GENE"/>
    <property type="match status" value="1"/>
</dbReference>
<dbReference type="Pfam" id="PF14727">
    <property type="entry name" value="PHTB1_N"/>
    <property type="match status" value="1"/>
</dbReference>
<feature type="region of interest" description="Disordered" evidence="2">
    <location>
        <begin position="820"/>
        <end position="843"/>
    </location>
</feature>
<evidence type="ECO:0008006" key="10">
    <source>
        <dbReference type="Google" id="ProtNLM"/>
    </source>
</evidence>
<keyword evidence="9" id="KW-1185">Reference proteome</keyword>
<dbReference type="InterPro" id="IPR028074">
    <property type="entry name" value="PHTB1_GAE_dom"/>
</dbReference>
<organism evidence="8 9">
    <name type="scientific">Cryptolaemus montrouzieri</name>
    <dbReference type="NCBI Taxonomy" id="559131"/>
    <lineage>
        <taxon>Eukaryota</taxon>
        <taxon>Metazoa</taxon>
        <taxon>Ecdysozoa</taxon>
        <taxon>Arthropoda</taxon>
        <taxon>Hexapoda</taxon>
        <taxon>Insecta</taxon>
        <taxon>Pterygota</taxon>
        <taxon>Neoptera</taxon>
        <taxon>Endopterygota</taxon>
        <taxon>Coleoptera</taxon>
        <taxon>Polyphaga</taxon>
        <taxon>Cucujiformia</taxon>
        <taxon>Coccinelloidea</taxon>
        <taxon>Coccinellidae</taxon>
        <taxon>Scymninae</taxon>
        <taxon>Scymnini</taxon>
        <taxon>Cryptolaemus</taxon>
    </lineage>
</organism>
<reference evidence="8 9" key="1">
    <citation type="journal article" date="2021" name="BMC Biol.">
        <title>Horizontally acquired antibacterial genes associated with adaptive radiation of ladybird beetles.</title>
        <authorList>
            <person name="Li H.S."/>
            <person name="Tang X.F."/>
            <person name="Huang Y.H."/>
            <person name="Xu Z.Y."/>
            <person name="Chen M.L."/>
            <person name="Du X.Y."/>
            <person name="Qiu B.Y."/>
            <person name="Chen P.T."/>
            <person name="Zhang W."/>
            <person name="Slipinski A."/>
            <person name="Escalona H.E."/>
            <person name="Waterhouse R.M."/>
            <person name="Zwick A."/>
            <person name="Pang H."/>
        </authorList>
    </citation>
    <scope>NUCLEOTIDE SEQUENCE [LARGE SCALE GENOMIC DNA]</scope>
    <source>
        <strain evidence="8">SYSU2018</strain>
    </source>
</reference>
<dbReference type="InterPro" id="IPR055363">
    <property type="entry name" value="PTHB1_hp_dom"/>
</dbReference>
<dbReference type="Pfam" id="PF14728">
    <property type="entry name" value="PTHB1_GAE"/>
    <property type="match status" value="1"/>
</dbReference>
<dbReference type="PANTHER" id="PTHR20991:SF0">
    <property type="entry name" value="PROTEIN PTHB1"/>
    <property type="match status" value="1"/>
</dbReference>
<evidence type="ECO:0000313" key="8">
    <source>
        <dbReference type="EMBL" id="KAL3267708.1"/>
    </source>
</evidence>
<dbReference type="Pfam" id="PF23337">
    <property type="entry name" value="PTHB1_pf"/>
    <property type="match status" value="1"/>
</dbReference>
<feature type="domain" description="PTHB1 platform" evidence="5">
    <location>
        <begin position="517"/>
        <end position="625"/>
    </location>
</feature>
<evidence type="ECO:0000259" key="5">
    <source>
        <dbReference type="Pfam" id="PF23337"/>
    </source>
</evidence>
<feature type="domain" description="PTHB1 N-terminal" evidence="3">
    <location>
        <begin position="1"/>
        <end position="358"/>
    </location>
</feature>
<dbReference type="InterPro" id="IPR026511">
    <property type="entry name" value="PTHB1"/>
</dbReference>
<feature type="domain" description="PTHB1 hairpin" evidence="6">
    <location>
        <begin position="627"/>
        <end position="729"/>
    </location>
</feature>
<accession>A0ABD2MMR6</accession>